<feature type="non-terminal residue" evidence="1">
    <location>
        <position position="1"/>
    </location>
</feature>
<dbReference type="RefSeq" id="WP_155474094.1">
    <property type="nucleotide sequence ID" value="NZ_WNIB01000719.1"/>
</dbReference>
<accession>A0A6G2DQ45</accession>
<proteinExistence type="predicted"/>
<dbReference type="EMBL" id="WNIB01000719">
    <property type="protein sequence ID" value="MTV91576.1"/>
    <property type="molecule type" value="Genomic_DNA"/>
</dbReference>
<evidence type="ECO:0000313" key="1">
    <source>
        <dbReference type="EMBL" id="MTV91576.1"/>
    </source>
</evidence>
<evidence type="ECO:0000313" key="2">
    <source>
        <dbReference type="Proteomes" id="UP000476212"/>
    </source>
</evidence>
<dbReference type="Proteomes" id="UP000476212">
    <property type="component" value="Unassembled WGS sequence"/>
</dbReference>
<reference evidence="1 2" key="1">
    <citation type="submission" date="2019-11" db="EMBL/GenBank/DDBJ databases">
        <title>Growth characteristics of pneumococcus vary with the chemical composition of the capsule and with environmental conditions.</title>
        <authorList>
            <person name="Tothpal A."/>
            <person name="Desobry K."/>
            <person name="Joshi S."/>
            <person name="Wyllie A.L."/>
            <person name="Weinberger D.M."/>
        </authorList>
    </citation>
    <scope>NUCLEOTIDE SEQUENCE [LARGE SCALE GENOMIC DNA]</scope>
    <source>
        <strain evidence="2">pnumococcus15C</strain>
    </source>
</reference>
<dbReference type="AlphaFoldDB" id="A0A6G2DQ45"/>
<organism evidence="1 2">
    <name type="scientific">Streptococcus pneumoniae</name>
    <dbReference type="NCBI Taxonomy" id="1313"/>
    <lineage>
        <taxon>Bacteria</taxon>
        <taxon>Bacillati</taxon>
        <taxon>Bacillota</taxon>
        <taxon>Bacilli</taxon>
        <taxon>Lactobacillales</taxon>
        <taxon>Streptococcaceae</taxon>
        <taxon>Streptococcus</taxon>
    </lineage>
</organism>
<name>A0A6G2DQ45_STREE</name>
<sequence length="91" mass="10719">YTMMNYIQPDILKRYQVDYFDSWVGAFGEIQNSMELAPTGDKYQPKKRFKKFVNLPELMKIYKETADIQTQDMLDLPVPEAHIIPIESELT</sequence>
<feature type="non-terminal residue" evidence="1">
    <location>
        <position position="91"/>
    </location>
</feature>
<protein>
    <submittedName>
        <fullName evidence="1">Uncharacterized protein</fullName>
    </submittedName>
</protein>
<comment type="caution">
    <text evidence="1">The sequence shown here is derived from an EMBL/GenBank/DDBJ whole genome shotgun (WGS) entry which is preliminary data.</text>
</comment>
<gene>
    <name evidence="1" type="ORF">GM544_14325</name>
</gene>